<dbReference type="RefSeq" id="XP_036634748.1">
    <property type="nucleotide sequence ID" value="XM_036773275.1"/>
</dbReference>
<dbReference type="EMBL" id="JACETU010000002">
    <property type="protein sequence ID" value="KAF7436849.1"/>
    <property type="molecule type" value="Genomic_DNA"/>
</dbReference>
<protein>
    <recommendedName>
        <fullName evidence="4">YDG domain-containing protein</fullName>
    </recommendedName>
</protein>
<proteinExistence type="predicted"/>
<organism evidence="5 6">
    <name type="scientific">Pleurotus ostreatus</name>
    <name type="common">Oyster mushroom</name>
    <name type="synonym">White-rot fungus</name>
    <dbReference type="NCBI Taxonomy" id="5322"/>
    <lineage>
        <taxon>Eukaryota</taxon>
        <taxon>Fungi</taxon>
        <taxon>Dikarya</taxon>
        <taxon>Basidiomycota</taxon>
        <taxon>Agaricomycotina</taxon>
        <taxon>Agaricomycetes</taxon>
        <taxon>Agaricomycetidae</taxon>
        <taxon>Agaricales</taxon>
        <taxon>Pleurotineae</taxon>
        <taxon>Pleurotaceae</taxon>
        <taxon>Pleurotus</taxon>
    </lineage>
</organism>
<feature type="compositionally biased region" description="Basic and acidic residues" evidence="3">
    <location>
        <begin position="25"/>
        <end position="38"/>
    </location>
</feature>
<dbReference type="GO" id="GO:0005634">
    <property type="term" value="C:nucleus"/>
    <property type="evidence" value="ECO:0007669"/>
    <property type="project" value="UniProtKB-SubCell"/>
</dbReference>
<evidence type="ECO:0000256" key="1">
    <source>
        <dbReference type="ARBA" id="ARBA00023242"/>
    </source>
</evidence>
<evidence type="ECO:0000259" key="4">
    <source>
        <dbReference type="PROSITE" id="PS51015"/>
    </source>
</evidence>
<dbReference type="InterPro" id="IPR045134">
    <property type="entry name" value="UHRF1/2-like"/>
</dbReference>
<dbReference type="Proteomes" id="UP000623687">
    <property type="component" value="Unassembled WGS sequence"/>
</dbReference>
<gene>
    <name evidence="5" type="ORF">PC9H_003682</name>
</gene>
<dbReference type="GO" id="GO:0016567">
    <property type="term" value="P:protein ubiquitination"/>
    <property type="evidence" value="ECO:0007669"/>
    <property type="project" value="TreeGrafter"/>
</dbReference>
<feature type="region of interest" description="Disordered" evidence="3">
    <location>
        <begin position="25"/>
        <end position="80"/>
    </location>
</feature>
<dbReference type="FunFam" id="2.30.280.10:FF:000005">
    <property type="entry name" value="E3 ubiquitin-protein ligase UHRF1"/>
    <property type="match status" value="1"/>
</dbReference>
<dbReference type="InterPro" id="IPR003105">
    <property type="entry name" value="SRA_YDG"/>
</dbReference>
<feature type="domain" description="YDG" evidence="4">
    <location>
        <begin position="129"/>
        <end position="281"/>
    </location>
</feature>
<dbReference type="VEuPathDB" id="FungiDB:PC9H_003682"/>
<dbReference type="PANTHER" id="PTHR14140">
    <property type="entry name" value="E3 UBIQUITIN-PROTEIN LIGASE UHRF-RELATED"/>
    <property type="match status" value="1"/>
</dbReference>
<feature type="region of interest" description="Disordered" evidence="3">
    <location>
        <begin position="283"/>
        <end position="315"/>
    </location>
</feature>
<comment type="subcellular location">
    <subcellularLocation>
        <location evidence="2">Nucleus</location>
    </subcellularLocation>
</comment>
<dbReference type="GO" id="GO:0044027">
    <property type="term" value="P:negative regulation of gene expression via chromosomal CpG island methylation"/>
    <property type="evidence" value="ECO:0007669"/>
    <property type="project" value="TreeGrafter"/>
</dbReference>
<evidence type="ECO:0000256" key="3">
    <source>
        <dbReference type="SAM" id="MobiDB-lite"/>
    </source>
</evidence>
<dbReference type="PROSITE" id="PS51015">
    <property type="entry name" value="YDG"/>
    <property type="match status" value="1"/>
</dbReference>
<dbReference type="OrthoDB" id="2270193at2759"/>
<dbReference type="InterPro" id="IPR036987">
    <property type="entry name" value="SRA-YDG_sf"/>
</dbReference>
<dbReference type="GO" id="GO:0061630">
    <property type="term" value="F:ubiquitin protein ligase activity"/>
    <property type="evidence" value="ECO:0007669"/>
    <property type="project" value="TreeGrafter"/>
</dbReference>
<dbReference type="InterPro" id="IPR015947">
    <property type="entry name" value="PUA-like_sf"/>
</dbReference>
<dbReference type="PANTHER" id="PTHR14140:SF27">
    <property type="entry name" value="OS04G0289800 PROTEIN"/>
    <property type="match status" value="1"/>
</dbReference>
<feature type="compositionally biased region" description="Basic residues" evidence="3">
    <location>
        <begin position="39"/>
        <end position="48"/>
    </location>
</feature>
<evidence type="ECO:0000313" key="5">
    <source>
        <dbReference type="EMBL" id="KAF7436849.1"/>
    </source>
</evidence>
<dbReference type="AlphaFoldDB" id="A0A8H7DU51"/>
<reference evidence="5" key="1">
    <citation type="submission" date="2019-07" db="EMBL/GenBank/DDBJ databases">
        <authorList>
            <person name="Palmer J.M."/>
        </authorList>
    </citation>
    <scope>NUCLEOTIDE SEQUENCE</scope>
    <source>
        <strain evidence="5">PC9</strain>
    </source>
</reference>
<comment type="caution">
    <text evidence="5">The sequence shown here is derived from an EMBL/GenBank/DDBJ whole genome shotgun (WGS) entry which is preliminary data.</text>
</comment>
<keyword evidence="1 2" id="KW-0539">Nucleus</keyword>
<name>A0A8H7DU51_PLEOS</name>
<dbReference type="Gene3D" id="2.30.280.10">
    <property type="entry name" value="SRA-YDG"/>
    <property type="match status" value="1"/>
</dbReference>
<sequence>MAISEYERQRDENIARNQKLLEELGLDKPIFEPVESKRPAKAKRTDKKRKVDDTDVTPDAPKRVKSSEIPEGGVRRSGRNVGKSIDYKKEVVRAPTVSAAVQSGIKSVENEGPMGREEGKRVHDPKTFGAIPGIEVGTWWETRSGCSTDAIHAAWVAGICGGPDGAYSIALSGGYEDDIDLGYAFTYTGAGGRDLKGTKTNPKNLRTAPQDSDQTFENRVSVLCPKSVETRKPVRVIRGYKLKSKYAPSEGYRYDGLYVVEKAWREKGLKGFLVCKYAFKRLPNQPPLPVRSQVTQVTASPSDNAEASEPASDND</sequence>
<dbReference type="SMART" id="SM00466">
    <property type="entry name" value="SRA"/>
    <property type="match status" value="1"/>
</dbReference>
<feature type="compositionally biased region" description="Polar residues" evidence="3">
    <location>
        <begin position="292"/>
        <end position="315"/>
    </location>
</feature>
<dbReference type="GeneID" id="59373500"/>
<keyword evidence="6" id="KW-1185">Reference proteome</keyword>
<evidence type="ECO:0000313" key="6">
    <source>
        <dbReference type="Proteomes" id="UP000623687"/>
    </source>
</evidence>
<accession>A0A8H7DU51</accession>
<dbReference type="Pfam" id="PF02182">
    <property type="entry name" value="SAD_SRA"/>
    <property type="match status" value="1"/>
</dbReference>
<evidence type="ECO:0000256" key="2">
    <source>
        <dbReference type="PROSITE-ProRule" id="PRU00358"/>
    </source>
</evidence>
<dbReference type="SUPFAM" id="SSF88697">
    <property type="entry name" value="PUA domain-like"/>
    <property type="match status" value="1"/>
</dbReference>